<keyword evidence="4" id="KW-1185">Reference proteome</keyword>
<name>A0A7X2P178_9FIRM</name>
<reference evidence="3 4" key="1">
    <citation type="submission" date="2019-08" db="EMBL/GenBank/DDBJ databases">
        <title>In-depth cultivation of the pig gut microbiome towards novel bacterial diversity and tailored functional studies.</title>
        <authorList>
            <person name="Wylensek D."/>
            <person name="Hitch T.C.A."/>
            <person name="Clavel T."/>
        </authorList>
    </citation>
    <scope>NUCLEOTIDE SEQUENCE [LARGE SCALE GENOMIC DNA]</scope>
    <source>
        <strain evidence="3 4">BSM-380-WT-5A</strain>
    </source>
</reference>
<feature type="region of interest" description="Disordered" evidence="1">
    <location>
        <begin position="27"/>
        <end position="46"/>
    </location>
</feature>
<feature type="compositionally biased region" description="Polar residues" evidence="1">
    <location>
        <begin position="29"/>
        <end position="46"/>
    </location>
</feature>
<protein>
    <submittedName>
        <fullName evidence="3">Extracellular solute-binding protein</fullName>
    </submittedName>
</protein>
<dbReference type="Proteomes" id="UP000440513">
    <property type="component" value="Unassembled WGS sequence"/>
</dbReference>
<feature type="signal peptide" evidence="2">
    <location>
        <begin position="1"/>
        <end position="20"/>
    </location>
</feature>
<keyword evidence="2" id="KW-0732">Signal</keyword>
<accession>A0A7X2P178</accession>
<dbReference type="AlphaFoldDB" id="A0A7X2P178"/>
<dbReference type="PANTHER" id="PTHR42779:SF1">
    <property type="entry name" value="PROTEIN YNJB"/>
    <property type="match status" value="1"/>
</dbReference>
<feature type="chain" id="PRO_5038458493" evidence="2">
    <location>
        <begin position="21"/>
        <end position="399"/>
    </location>
</feature>
<evidence type="ECO:0000256" key="2">
    <source>
        <dbReference type="SAM" id="SignalP"/>
    </source>
</evidence>
<gene>
    <name evidence="3" type="ORF">FYJ57_00690</name>
</gene>
<dbReference type="Pfam" id="PF13416">
    <property type="entry name" value="SBP_bac_8"/>
    <property type="match status" value="1"/>
</dbReference>
<dbReference type="EMBL" id="VUMS01000001">
    <property type="protein sequence ID" value="MST65277.1"/>
    <property type="molecule type" value="Genomic_DNA"/>
</dbReference>
<evidence type="ECO:0000313" key="3">
    <source>
        <dbReference type="EMBL" id="MST65277.1"/>
    </source>
</evidence>
<dbReference type="InterPro" id="IPR006059">
    <property type="entry name" value="SBP"/>
</dbReference>
<evidence type="ECO:0000256" key="1">
    <source>
        <dbReference type="SAM" id="MobiDB-lite"/>
    </source>
</evidence>
<sequence>MKMKKVMAAMLAGMMLVSMAGCGTGAQGGSDSAGTDSAQTQESTDGKSTLTIWASGSDNVRQVFETLIDDFNNNSEYADKYQAELQFMLSGTGTQSMTDMLAAAYKAKQTDTDYDLVDLGGDDLSKVISQIGEEAFVKLDKNKIPNSENVEAKSALATDYVQPYRGTTVILAYDSEKVPTPPKTMDELVQWMKDNPGRFAYNAPGTGGAGDSFVRTSVYNYMPEEAITSDDPSWEDQWTEGFDFLKSIHPYMYQSGGSVVYPSKNQGTLDLLNQGEIDMCPNWADMVLSQRAEGTLKDTIKITQIDPSLTGSLQSLAIPTFGSNEEGAYAFMNYILTTAAQEILVKQMAAIPLIDTAQLDMTGYEDVESLDVSNFRIMSIGDLSTDFNEKWDNEIGTLN</sequence>
<evidence type="ECO:0000313" key="4">
    <source>
        <dbReference type="Proteomes" id="UP000440513"/>
    </source>
</evidence>
<comment type="caution">
    <text evidence="3">The sequence shown here is derived from an EMBL/GenBank/DDBJ whole genome shotgun (WGS) entry which is preliminary data.</text>
</comment>
<dbReference type="PROSITE" id="PS51257">
    <property type="entry name" value="PROKAR_LIPOPROTEIN"/>
    <property type="match status" value="1"/>
</dbReference>
<proteinExistence type="predicted"/>
<dbReference type="Gene3D" id="3.40.190.10">
    <property type="entry name" value="Periplasmic binding protein-like II"/>
    <property type="match status" value="2"/>
</dbReference>
<dbReference type="PANTHER" id="PTHR42779">
    <property type="entry name" value="PROTEIN YNJB"/>
    <property type="match status" value="1"/>
</dbReference>
<dbReference type="RefSeq" id="WP_154431153.1">
    <property type="nucleotide sequence ID" value="NZ_JBQHRL010000021.1"/>
</dbReference>
<organism evidence="3 4">
    <name type="scientific">Oliverpabstia intestinalis</name>
    <dbReference type="NCBI Taxonomy" id="2606633"/>
    <lineage>
        <taxon>Bacteria</taxon>
        <taxon>Bacillati</taxon>
        <taxon>Bacillota</taxon>
        <taxon>Clostridia</taxon>
        <taxon>Lachnospirales</taxon>
        <taxon>Lachnospiraceae</taxon>
        <taxon>Oliverpabstia</taxon>
    </lineage>
</organism>
<dbReference type="SUPFAM" id="SSF53850">
    <property type="entry name" value="Periplasmic binding protein-like II"/>
    <property type="match status" value="1"/>
</dbReference>